<dbReference type="RefSeq" id="WP_301190205.1">
    <property type="nucleotide sequence ID" value="NZ_JAPDPJ010000017.1"/>
</dbReference>
<protein>
    <submittedName>
        <fullName evidence="18">Polysaccharide biosynthesis/export family protein</fullName>
    </submittedName>
</protein>
<dbReference type="Proteomes" id="UP001209229">
    <property type="component" value="Unassembled WGS sequence"/>
</dbReference>
<dbReference type="Pfam" id="PF02563">
    <property type="entry name" value="Poly_export"/>
    <property type="match status" value="1"/>
</dbReference>
<evidence type="ECO:0000256" key="5">
    <source>
        <dbReference type="ARBA" id="ARBA00022597"/>
    </source>
</evidence>
<keyword evidence="5" id="KW-0762">Sugar transport</keyword>
<evidence type="ECO:0000256" key="12">
    <source>
        <dbReference type="ARBA" id="ARBA00023139"/>
    </source>
</evidence>
<evidence type="ECO:0000256" key="1">
    <source>
        <dbReference type="ARBA" id="ARBA00004571"/>
    </source>
</evidence>
<evidence type="ECO:0000256" key="10">
    <source>
        <dbReference type="ARBA" id="ARBA00023114"/>
    </source>
</evidence>
<dbReference type="AlphaFoldDB" id="A0AAE3M4Q9"/>
<evidence type="ECO:0000256" key="13">
    <source>
        <dbReference type="ARBA" id="ARBA00023237"/>
    </source>
</evidence>
<evidence type="ECO:0000259" key="17">
    <source>
        <dbReference type="Pfam" id="PF22461"/>
    </source>
</evidence>
<keyword evidence="6 15" id="KW-0812">Transmembrane</keyword>
<evidence type="ECO:0000313" key="19">
    <source>
        <dbReference type="Proteomes" id="UP001209229"/>
    </source>
</evidence>
<dbReference type="GO" id="GO:0009279">
    <property type="term" value="C:cell outer membrane"/>
    <property type="evidence" value="ECO:0007669"/>
    <property type="project" value="UniProtKB-SubCell"/>
</dbReference>
<comment type="similarity">
    <text evidence="2">Belongs to the BexD/CtrA/VexA family.</text>
</comment>
<dbReference type="InterPro" id="IPR049712">
    <property type="entry name" value="Poly_export"/>
</dbReference>
<feature type="domain" description="Polysaccharide export protein N-terminal" evidence="16">
    <location>
        <begin position="46"/>
        <end position="142"/>
    </location>
</feature>
<keyword evidence="14" id="KW-0449">Lipoprotein</keyword>
<accession>A0AAE3M4Q9</accession>
<dbReference type="InterPro" id="IPR003715">
    <property type="entry name" value="Poly_export_N"/>
</dbReference>
<evidence type="ECO:0000256" key="15">
    <source>
        <dbReference type="SAM" id="Phobius"/>
    </source>
</evidence>
<proteinExistence type="inferred from homology"/>
<keyword evidence="3" id="KW-0813">Transport</keyword>
<dbReference type="PANTHER" id="PTHR33619:SF3">
    <property type="entry name" value="POLYSACCHARIDE EXPORT PROTEIN GFCE-RELATED"/>
    <property type="match status" value="1"/>
</dbReference>
<evidence type="ECO:0000256" key="6">
    <source>
        <dbReference type="ARBA" id="ARBA00022692"/>
    </source>
</evidence>
<evidence type="ECO:0000256" key="2">
    <source>
        <dbReference type="ARBA" id="ARBA00009450"/>
    </source>
</evidence>
<dbReference type="PROSITE" id="PS51257">
    <property type="entry name" value="PROKAR_LIPOPROTEIN"/>
    <property type="match status" value="1"/>
</dbReference>
<keyword evidence="19" id="KW-1185">Reference proteome</keyword>
<evidence type="ECO:0000256" key="14">
    <source>
        <dbReference type="ARBA" id="ARBA00023288"/>
    </source>
</evidence>
<comment type="caution">
    <text evidence="18">The sequence shown here is derived from an EMBL/GenBank/DDBJ whole genome shotgun (WGS) entry which is preliminary data.</text>
</comment>
<comment type="subcellular location">
    <subcellularLocation>
        <location evidence="1">Cell outer membrane</location>
        <topology evidence="1">Multi-pass membrane protein</topology>
    </subcellularLocation>
</comment>
<evidence type="ECO:0000256" key="11">
    <source>
        <dbReference type="ARBA" id="ARBA00023136"/>
    </source>
</evidence>
<dbReference type="Gene3D" id="3.30.1950.10">
    <property type="entry name" value="wza like domain"/>
    <property type="match status" value="1"/>
</dbReference>
<keyword evidence="15" id="KW-1133">Transmembrane helix</keyword>
<dbReference type="GO" id="GO:0006811">
    <property type="term" value="P:monoatomic ion transport"/>
    <property type="evidence" value="ECO:0007669"/>
    <property type="project" value="UniProtKB-KW"/>
</dbReference>
<feature type="domain" description="SLBB" evidence="17">
    <location>
        <begin position="146"/>
        <end position="227"/>
    </location>
</feature>
<feature type="transmembrane region" description="Helical" evidence="15">
    <location>
        <begin position="241"/>
        <end position="259"/>
    </location>
</feature>
<gene>
    <name evidence="18" type="ORF">OM075_09185</name>
</gene>
<dbReference type="PANTHER" id="PTHR33619">
    <property type="entry name" value="POLYSACCHARIDE EXPORT PROTEIN GFCE-RELATED"/>
    <property type="match status" value="1"/>
</dbReference>
<keyword evidence="12" id="KW-0564">Palmitate</keyword>
<dbReference type="Gene3D" id="3.10.560.10">
    <property type="entry name" value="Outer membrane lipoprotein wza domain like"/>
    <property type="match status" value="1"/>
</dbReference>
<evidence type="ECO:0000313" key="18">
    <source>
        <dbReference type="EMBL" id="MCW3786640.1"/>
    </source>
</evidence>
<dbReference type="GO" id="GO:0046930">
    <property type="term" value="C:pore complex"/>
    <property type="evidence" value="ECO:0007669"/>
    <property type="project" value="UniProtKB-KW"/>
</dbReference>
<keyword evidence="7" id="KW-0732">Signal</keyword>
<evidence type="ECO:0000259" key="16">
    <source>
        <dbReference type="Pfam" id="PF02563"/>
    </source>
</evidence>
<keyword evidence="13" id="KW-0998">Cell outer membrane</keyword>
<organism evidence="18 19">
    <name type="scientific">Plebeiibacterium sediminum</name>
    <dbReference type="NCBI Taxonomy" id="2992112"/>
    <lineage>
        <taxon>Bacteria</taxon>
        <taxon>Pseudomonadati</taxon>
        <taxon>Bacteroidota</taxon>
        <taxon>Bacteroidia</taxon>
        <taxon>Marinilabiliales</taxon>
        <taxon>Marinilabiliaceae</taxon>
        <taxon>Plebeiibacterium</taxon>
    </lineage>
</organism>
<dbReference type="GO" id="GO:0015159">
    <property type="term" value="F:polysaccharide transmembrane transporter activity"/>
    <property type="evidence" value="ECO:0007669"/>
    <property type="project" value="InterPro"/>
</dbReference>
<keyword evidence="4" id="KW-1134">Transmembrane beta strand</keyword>
<dbReference type="EMBL" id="JAPDPJ010000017">
    <property type="protein sequence ID" value="MCW3786640.1"/>
    <property type="molecule type" value="Genomic_DNA"/>
</dbReference>
<name>A0AAE3M4Q9_9BACT</name>
<evidence type="ECO:0000256" key="3">
    <source>
        <dbReference type="ARBA" id="ARBA00022448"/>
    </source>
</evidence>
<evidence type="ECO:0000256" key="9">
    <source>
        <dbReference type="ARBA" id="ARBA00023065"/>
    </source>
</evidence>
<dbReference type="GO" id="GO:0015288">
    <property type="term" value="F:porin activity"/>
    <property type="evidence" value="ECO:0007669"/>
    <property type="project" value="UniProtKB-KW"/>
</dbReference>
<evidence type="ECO:0000256" key="4">
    <source>
        <dbReference type="ARBA" id="ARBA00022452"/>
    </source>
</evidence>
<evidence type="ECO:0000256" key="7">
    <source>
        <dbReference type="ARBA" id="ARBA00022729"/>
    </source>
</evidence>
<reference evidence="18" key="1">
    <citation type="submission" date="2022-10" db="EMBL/GenBank/DDBJ databases">
        <authorList>
            <person name="Yu W.X."/>
        </authorList>
    </citation>
    <scope>NUCLEOTIDE SEQUENCE</scope>
    <source>
        <strain evidence="18">AAT</strain>
    </source>
</reference>
<keyword evidence="9" id="KW-0406">Ion transport</keyword>
<keyword evidence="8" id="KW-0625">Polysaccharide transport</keyword>
<sequence>MNKLILTVFLTCLLYSCTSRKNITYFNDLENKDFQQAMPIPAPIHRIKPKDNLYINIQTLNPEINALFNPSTGNGGGNGTSQTYGEGVGQYINGFLVDDDGYVTLPIIGKVNVKNKTIQEARESIQVQAQIYIKDATIKVKLLNFKFTVLGEVTIPGIYYNYNNYITILDAISMAKGETDNSNLKRALIIRQTKDGTMIYYRINLTSGQDLLQSQAYYLQPNDIVYIEPQKNKSLKINSTVYSLVFSSISTLVLLVNFINK</sequence>
<dbReference type="Pfam" id="PF22461">
    <property type="entry name" value="SLBB_2"/>
    <property type="match status" value="1"/>
</dbReference>
<keyword evidence="11 15" id="KW-0472">Membrane</keyword>
<keyword evidence="10" id="KW-0626">Porin</keyword>
<evidence type="ECO:0000256" key="8">
    <source>
        <dbReference type="ARBA" id="ARBA00023047"/>
    </source>
</evidence>
<dbReference type="InterPro" id="IPR054765">
    <property type="entry name" value="SLBB_dom"/>
</dbReference>